<reference evidence="2 3" key="1">
    <citation type="journal article" date="2019" name="Sci. Rep.">
        <title>Orb-weaving spider Araneus ventricosus genome elucidates the spidroin gene catalogue.</title>
        <authorList>
            <person name="Kono N."/>
            <person name="Nakamura H."/>
            <person name="Ohtoshi R."/>
            <person name="Moran D.A.P."/>
            <person name="Shinohara A."/>
            <person name="Yoshida Y."/>
            <person name="Fujiwara M."/>
            <person name="Mori M."/>
            <person name="Tomita M."/>
            <person name="Arakawa K."/>
        </authorList>
    </citation>
    <scope>NUCLEOTIDE SEQUENCE [LARGE SCALE GENOMIC DNA]</scope>
</reference>
<name>A0A4Y2ICR7_ARAVE</name>
<keyword evidence="3" id="KW-1185">Reference proteome</keyword>
<sequence length="130" mass="14637">MMKQKSKFQNQKGSTEKINVLTLSESSLSESDDIFQRQSQASTSAAPADKPATTNSAVDYTLLSRTCDRYGVSDRAGALLLLQFFTFPLRKLLIKISSAENARKHKNWSLKKTMSYKYLLYNSTDGQIEL</sequence>
<gene>
    <name evidence="2" type="ORF">AVEN_237329_1</name>
</gene>
<proteinExistence type="predicted"/>
<protein>
    <submittedName>
        <fullName evidence="2">Uncharacterized protein</fullName>
    </submittedName>
</protein>
<feature type="region of interest" description="Disordered" evidence="1">
    <location>
        <begin position="29"/>
        <end position="53"/>
    </location>
</feature>
<feature type="compositionally biased region" description="Polar residues" evidence="1">
    <location>
        <begin position="36"/>
        <end position="45"/>
    </location>
</feature>
<dbReference type="Proteomes" id="UP000499080">
    <property type="component" value="Unassembled WGS sequence"/>
</dbReference>
<dbReference type="EMBL" id="BGPR01002544">
    <property type="protein sequence ID" value="GBM75212.1"/>
    <property type="molecule type" value="Genomic_DNA"/>
</dbReference>
<organism evidence="2 3">
    <name type="scientific">Araneus ventricosus</name>
    <name type="common">Orbweaver spider</name>
    <name type="synonym">Epeira ventricosa</name>
    <dbReference type="NCBI Taxonomy" id="182803"/>
    <lineage>
        <taxon>Eukaryota</taxon>
        <taxon>Metazoa</taxon>
        <taxon>Ecdysozoa</taxon>
        <taxon>Arthropoda</taxon>
        <taxon>Chelicerata</taxon>
        <taxon>Arachnida</taxon>
        <taxon>Araneae</taxon>
        <taxon>Araneomorphae</taxon>
        <taxon>Entelegynae</taxon>
        <taxon>Araneoidea</taxon>
        <taxon>Araneidae</taxon>
        <taxon>Araneus</taxon>
    </lineage>
</organism>
<evidence type="ECO:0000313" key="2">
    <source>
        <dbReference type="EMBL" id="GBM75212.1"/>
    </source>
</evidence>
<dbReference type="AlphaFoldDB" id="A0A4Y2ICR7"/>
<accession>A0A4Y2ICR7</accession>
<comment type="caution">
    <text evidence="2">The sequence shown here is derived from an EMBL/GenBank/DDBJ whole genome shotgun (WGS) entry which is preliminary data.</text>
</comment>
<evidence type="ECO:0000313" key="3">
    <source>
        <dbReference type="Proteomes" id="UP000499080"/>
    </source>
</evidence>
<evidence type="ECO:0000256" key="1">
    <source>
        <dbReference type="SAM" id="MobiDB-lite"/>
    </source>
</evidence>